<evidence type="ECO:0000313" key="1">
    <source>
        <dbReference type="EMBL" id="KAK1929610.1"/>
    </source>
</evidence>
<gene>
    <name evidence="1" type="ORF">P3T76_014827</name>
</gene>
<comment type="caution">
    <text evidence="1">The sequence shown here is derived from an EMBL/GenBank/DDBJ whole genome shotgun (WGS) entry which is preliminary data.</text>
</comment>
<accession>A0AAD9G0J4</accession>
<sequence>MLEALKEEIRLLESGVAVCKTRKLPLHLKVEEDPILRPLALKLAALLFDKLRQQSHIATIQATLSRCLLDQPYYPLYTRICLTKDWNERRKTLQAMREAKLRSAYDFVMSRAHLTDPLKTHYSENRFENEQGDLCCVRFDTIQFPGVASLQQVFDALSFFMINMEIIISEHLGHVMLRDDYDTIEDEAFHSRFVSTNKRGIAVEGNAISFRHMFDKSEGNFGGEPCGVFIVDCIDKDELHPYNSSERVRRDSSGGIVLTASRRRSEQTAHGSDEGELVVTMRRAIFMKVRRPKFQLSDLVLEELYDEMMEWAAVMLKSIRCIVYTPKGPSQVGPDVSPTHALVKPDKKRKLSHAQRKVKLEEEIRVLESGVAVLKTRGLSPQLILQKDPVLRPVAVQYSALLYSMQTHQLHVAKMQSALSCCLSDQEHYPLYSHIKLTKDSTERRAALLAMRDQKIHNALQFVMGLGNNSDHFKKLSENQFENDDGDLCCVRFESIQFPGVQSLQQVYDALSFYKNNMEIIISEQLGHITIRDDYDGVEEEAFHARIVSTNEDGITTEGNVVSFREFFEDGYNGQPCAVLVADSVDEDQRYPYLSKNRVRKDLSTAVVLTESKSVAGDSDVVVTMHRAAFYKIRQPEFPITFCEFENLRDATTQWSETMLKTMRGILYARDSLCESLKE</sequence>
<keyword evidence="2" id="KW-1185">Reference proteome</keyword>
<organism evidence="1 2">
    <name type="scientific">Phytophthora citrophthora</name>
    <dbReference type="NCBI Taxonomy" id="4793"/>
    <lineage>
        <taxon>Eukaryota</taxon>
        <taxon>Sar</taxon>
        <taxon>Stramenopiles</taxon>
        <taxon>Oomycota</taxon>
        <taxon>Peronosporomycetes</taxon>
        <taxon>Peronosporales</taxon>
        <taxon>Peronosporaceae</taxon>
        <taxon>Phytophthora</taxon>
    </lineage>
</organism>
<dbReference type="EMBL" id="JASMQC010000046">
    <property type="protein sequence ID" value="KAK1929610.1"/>
    <property type="molecule type" value="Genomic_DNA"/>
</dbReference>
<proteinExistence type="predicted"/>
<protein>
    <submittedName>
        <fullName evidence="1">Uncharacterized protein</fullName>
    </submittedName>
</protein>
<reference evidence="1" key="1">
    <citation type="submission" date="2023-08" db="EMBL/GenBank/DDBJ databases">
        <title>Reference Genome Resource for the Citrus Pathogen Phytophthora citrophthora.</title>
        <authorList>
            <person name="Moller H."/>
            <person name="Coetzee B."/>
            <person name="Rose L.J."/>
            <person name="Van Niekerk J.M."/>
        </authorList>
    </citation>
    <scope>NUCLEOTIDE SEQUENCE</scope>
    <source>
        <strain evidence="1">STE-U-9442</strain>
    </source>
</reference>
<name>A0AAD9G0J4_9STRA</name>
<evidence type="ECO:0000313" key="2">
    <source>
        <dbReference type="Proteomes" id="UP001259832"/>
    </source>
</evidence>
<dbReference type="AlphaFoldDB" id="A0AAD9G0J4"/>
<dbReference type="Proteomes" id="UP001259832">
    <property type="component" value="Unassembled WGS sequence"/>
</dbReference>